<dbReference type="GO" id="GO:0000139">
    <property type="term" value="C:Golgi membrane"/>
    <property type="evidence" value="ECO:0007669"/>
    <property type="project" value="UniProtKB-SubCell"/>
</dbReference>
<evidence type="ECO:0000256" key="6">
    <source>
        <dbReference type="ARBA" id="ARBA00022968"/>
    </source>
</evidence>
<name>A0AAX4PG31_9CHLO</name>
<evidence type="ECO:0000256" key="11">
    <source>
        <dbReference type="SAM" id="MobiDB-lite"/>
    </source>
</evidence>
<gene>
    <name evidence="13" type="ORF">HKI87_10g63630</name>
</gene>
<evidence type="ECO:0000313" key="14">
    <source>
        <dbReference type="Proteomes" id="UP001472866"/>
    </source>
</evidence>
<proteinExistence type="inferred from homology"/>
<keyword evidence="9 12" id="KW-0472">Membrane</keyword>
<dbReference type="Gene3D" id="3.90.1480.20">
    <property type="entry name" value="Glycosyl transferase family 29"/>
    <property type="match status" value="1"/>
</dbReference>
<evidence type="ECO:0000256" key="1">
    <source>
        <dbReference type="ARBA" id="ARBA00004323"/>
    </source>
</evidence>
<sequence>MFRKEIKENSRSPLRVFRTHSVLILILLAFLGLAVVLTWKDDAVHALQYGNRNVQPHSRRDPAELKARREREKERELRRIRQEAAAAVAAASHGKGRGGSGRGNRSSRDRGGRGRSHRPATPPAPSPSSRAALAPPPAPRRPRRRQREKERIDAGAVDFKNISSTIIAQLTIPKTPPYFKKFPHGSRLVVNKENPDNRLAHTQQEKSLANLPDADIRERFGSCAVVGNSGLSLFNENQGEAIDKHDVVIRFNDGATAGFEKYVGTKTTYRFVNNNWSRVYTRREPRGCSEENLMLFGNGALRFLRALVEKYQVDGKKNIYFMAPEFALNARGTYKKAYAVMDEAGYIRVKGRNSPPTGIEGIFFGLEVCKTVDLYGFQIKNDPKIKYHYHNEVKGVEAAHSFGFQYEFLKVLMHGGFVQVCLPETKTGSCVDPSLHHGSEAVVEAATQANAAEEEEVAGGEVAEDAFEEVEGEQDLGEDDSVAI</sequence>
<evidence type="ECO:0000256" key="3">
    <source>
        <dbReference type="ARBA" id="ARBA00022676"/>
    </source>
</evidence>
<evidence type="ECO:0000313" key="13">
    <source>
        <dbReference type="EMBL" id="WZN64806.1"/>
    </source>
</evidence>
<keyword evidence="8" id="KW-0333">Golgi apparatus</keyword>
<feature type="region of interest" description="Disordered" evidence="11">
    <location>
        <begin position="53"/>
        <end position="156"/>
    </location>
</feature>
<dbReference type="EMBL" id="CP151510">
    <property type="protein sequence ID" value="WZN64806.1"/>
    <property type="molecule type" value="Genomic_DNA"/>
</dbReference>
<keyword evidence="14" id="KW-1185">Reference proteome</keyword>
<evidence type="ECO:0000256" key="8">
    <source>
        <dbReference type="ARBA" id="ARBA00023034"/>
    </source>
</evidence>
<dbReference type="Pfam" id="PF00777">
    <property type="entry name" value="Glyco_transf_29"/>
    <property type="match status" value="1"/>
</dbReference>
<dbReference type="AlphaFoldDB" id="A0AAX4PG31"/>
<keyword evidence="4" id="KW-0808">Transferase</keyword>
<feature type="compositionally biased region" description="Low complexity" evidence="11">
    <location>
        <begin position="84"/>
        <end position="93"/>
    </location>
</feature>
<keyword evidence="5 12" id="KW-0812">Transmembrane</keyword>
<feature type="transmembrane region" description="Helical" evidence="12">
    <location>
        <begin position="21"/>
        <end position="39"/>
    </location>
</feature>
<evidence type="ECO:0000256" key="4">
    <source>
        <dbReference type="ARBA" id="ARBA00022679"/>
    </source>
</evidence>
<dbReference type="CDD" id="cd19952">
    <property type="entry name" value="GT29"/>
    <property type="match status" value="1"/>
</dbReference>
<organism evidence="13 14">
    <name type="scientific">Chloropicon roscoffensis</name>
    <dbReference type="NCBI Taxonomy" id="1461544"/>
    <lineage>
        <taxon>Eukaryota</taxon>
        <taxon>Viridiplantae</taxon>
        <taxon>Chlorophyta</taxon>
        <taxon>Chloropicophyceae</taxon>
        <taxon>Chloropicales</taxon>
        <taxon>Chloropicaceae</taxon>
        <taxon>Chloropicon</taxon>
    </lineage>
</organism>
<reference evidence="13 14" key="1">
    <citation type="submission" date="2024-03" db="EMBL/GenBank/DDBJ databases">
        <title>Complete genome sequence of the green alga Chloropicon roscoffensis RCC1871.</title>
        <authorList>
            <person name="Lemieux C."/>
            <person name="Pombert J.-F."/>
            <person name="Otis C."/>
            <person name="Turmel M."/>
        </authorList>
    </citation>
    <scope>NUCLEOTIDE SEQUENCE [LARGE SCALE GENOMIC DNA]</scope>
    <source>
        <strain evidence="13 14">RCC1871</strain>
    </source>
</reference>
<evidence type="ECO:0000256" key="12">
    <source>
        <dbReference type="SAM" id="Phobius"/>
    </source>
</evidence>
<keyword evidence="3 13" id="KW-0328">Glycosyltransferase</keyword>
<dbReference type="InterPro" id="IPR050943">
    <property type="entry name" value="Glycosyltr_29_Sialyltrsf"/>
</dbReference>
<evidence type="ECO:0000256" key="5">
    <source>
        <dbReference type="ARBA" id="ARBA00022692"/>
    </source>
</evidence>
<dbReference type="InterPro" id="IPR038578">
    <property type="entry name" value="GT29-like_sf"/>
</dbReference>
<keyword evidence="7 12" id="KW-1133">Transmembrane helix</keyword>
<accession>A0AAX4PG31</accession>
<keyword evidence="10" id="KW-0325">Glycoprotein</keyword>
<feature type="compositionally biased region" description="Basic and acidic residues" evidence="11">
    <location>
        <begin position="58"/>
        <end position="82"/>
    </location>
</feature>
<dbReference type="Proteomes" id="UP001472866">
    <property type="component" value="Chromosome 10"/>
</dbReference>
<evidence type="ECO:0000256" key="10">
    <source>
        <dbReference type="ARBA" id="ARBA00023180"/>
    </source>
</evidence>
<comment type="subcellular location">
    <subcellularLocation>
        <location evidence="1">Golgi apparatus membrane</location>
        <topology evidence="1">Single-pass type II membrane protein</topology>
    </subcellularLocation>
</comment>
<evidence type="ECO:0000256" key="7">
    <source>
        <dbReference type="ARBA" id="ARBA00022989"/>
    </source>
</evidence>
<dbReference type="PANTHER" id="PTHR11987:SF36">
    <property type="entry name" value="SIA-ALPHA-2,3-GAL-BETA-1,4-GLCNAC-R:ALPHA 2,8-SIALYLTRANSFERASE"/>
    <property type="match status" value="1"/>
</dbReference>
<protein>
    <submittedName>
        <fullName evidence="13">Sialyltransferase</fullName>
    </submittedName>
</protein>
<dbReference type="InterPro" id="IPR001675">
    <property type="entry name" value="Glyco_trans_29"/>
</dbReference>
<evidence type="ECO:0000256" key="9">
    <source>
        <dbReference type="ARBA" id="ARBA00023136"/>
    </source>
</evidence>
<evidence type="ECO:0000256" key="2">
    <source>
        <dbReference type="ARBA" id="ARBA00006003"/>
    </source>
</evidence>
<comment type="similarity">
    <text evidence="2">Belongs to the glycosyltransferase 29 family.</text>
</comment>
<dbReference type="PANTHER" id="PTHR11987">
    <property type="entry name" value="ALPHA-2,8-SIALYLTRANSFERASE"/>
    <property type="match status" value="1"/>
</dbReference>
<dbReference type="GO" id="GO:0008373">
    <property type="term" value="F:sialyltransferase activity"/>
    <property type="evidence" value="ECO:0007669"/>
    <property type="project" value="InterPro"/>
</dbReference>
<keyword evidence="6" id="KW-0735">Signal-anchor</keyword>